<dbReference type="Gene3D" id="2.60.40.3960">
    <property type="entry name" value="Velvet domain"/>
    <property type="match status" value="1"/>
</dbReference>
<dbReference type="EMBL" id="ONZQ02000017">
    <property type="protein sequence ID" value="SPO06926.1"/>
    <property type="molecule type" value="Genomic_DNA"/>
</dbReference>
<dbReference type="Pfam" id="PF11754">
    <property type="entry name" value="Velvet"/>
    <property type="match status" value="1"/>
</dbReference>
<feature type="domain" description="Velvet" evidence="1">
    <location>
        <begin position="1"/>
        <end position="152"/>
    </location>
</feature>
<dbReference type="Proteomes" id="UP001187682">
    <property type="component" value="Unassembled WGS sequence"/>
</dbReference>
<protein>
    <recommendedName>
        <fullName evidence="1">Velvet domain-containing protein</fullName>
    </recommendedName>
</protein>
<evidence type="ECO:0000313" key="2">
    <source>
        <dbReference type="EMBL" id="SPO06926.1"/>
    </source>
</evidence>
<dbReference type="AlphaFoldDB" id="A0AAE8N613"/>
<dbReference type="InterPro" id="IPR038491">
    <property type="entry name" value="Velvet_dom_sf"/>
</dbReference>
<sequence length="154" mass="16945">MFSIVVQPPAHIRASRKIYPPVIAKGHPTSNTTEADVCYMFATAVLRDADGNLLTDRLEGMLSASGMFLQDRRAGDVVFMFPDLAVPYSGVYSVRVDVYEVDCTGEGAILLDQTETRIFEVYDGDVPPERPSSGESLIIRKLHDQGHRIPSCPS</sequence>
<gene>
    <name evidence="2" type="ORF">DNG_09620</name>
</gene>
<keyword evidence="3" id="KW-1185">Reference proteome</keyword>
<proteinExistence type="predicted"/>
<name>A0AAE8N613_9PEZI</name>
<dbReference type="PROSITE" id="PS51821">
    <property type="entry name" value="VELVET"/>
    <property type="match status" value="1"/>
</dbReference>
<evidence type="ECO:0000259" key="1">
    <source>
        <dbReference type="PROSITE" id="PS51821"/>
    </source>
</evidence>
<organism evidence="2 3">
    <name type="scientific">Cephalotrichum gorgonifer</name>
    <dbReference type="NCBI Taxonomy" id="2041049"/>
    <lineage>
        <taxon>Eukaryota</taxon>
        <taxon>Fungi</taxon>
        <taxon>Dikarya</taxon>
        <taxon>Ascomycota</taxon>
        <taxon>Pezizomycotina</taxon>
        <taxon>Sordariomycetes</taxon>
        <taxon>Hypocreomycetidae</taxon>
        <taxon>Microascales</taxon>
        <taxon>Microascaceae</taxon>
        <taxon>Cephalotrichum</taxon>
    </lineage>
</organism>
<accession>A0AAE8N613</accession>
<evidence type="ECO:0000313" key="3">
    <source>
        <dbReference type="Proteomes" id="UP001187682"/>
    </source>
</evidence>
<comment type="caution">
    <text evidence="2">The sequence shown here is derived from an EMBL/GenBank/DDBJ whole genome shotgun (WGS) entry which is preliminary data.</text>
</comment>
<reference evidence="2" key="1">
    <citation type="submission" date="2018-03" db="EMBL/GenBank/DDBJ databases">
        <authorList>
            <person name="Guldener U."/>
        </authorList>
    </citation>
    <scope>NUCLEOTIDE SEQUENCE</scope>
</reference>
<dbReference type="InterPro" id="IPR037525">
    <property type="entry name" value="Velvet_dom"/>
</dbReference>